<evidence type="ECO:0000259" key="6">
    <source>
        <dbReference type="Pfam" id="PF00327"/>
    </source>
</evidence>
<name>A0ABM8R8D1_9BACT</name>
<dbReference type="Pfam" id="PF00327">
    <property type="entry name" value="Ribosomal_L30"/>
    <property type="match status" value="1"/>
</dbReference>
<keyword evidence="8" id="KW-1185">Reference proteome</keyword>
<sequence>MTTEKKSPGAQQSLRITLKRSPIGTPYKHRLVLRGLGLRKLNATVLRPASDQVKGMIAKVGYLLEVSPQ</sequence>
<comment type="subunit">
    <text evidence="2">Part of the 50S ribosomal subunit.</text>
</comment>
<evidence type="ECO:0000256" key="1">
    <source>
        <dbReference type="ARBA" id="ARBA00007594"/>
    </source>
</evidence>
<reference evidence="7 8" key="1">
    <citation type="submission" date="2021-02" db="EMBL/GenBank/DDBJ databases">
        <authorList>
            <person name="Han P."/>
        </authorList>
    </citation>
    <scope>NUCLEOTIDE SEQUENCE [LARGE SCALE GENOMIC DNA]</scope>
    <source>
        <strain evidence="7">Candidatus Nitrospira sp. ZN2</strain>
    </source>
</reference>
<evidence type="ECO:0000256" key="3">
    <source>
        <dbReference type="ARBA" id="ARBA00022980"/>
    </source>
</evidence>
<proteinExistence type="inferred from homology"/>
<organism evidence="7 8">
    <name type="scientific">Nitrospira defluvii</name>
    <dbReference type="NCBI Taxonomy" id="330214"/>
    <lineage>
        <taxon>Bacteria</taxon>
        <taxon>Pseudomonadati</taxon>
        <taxon>Nitrospirota</taxon>
        <taxon>Nitrospiria</taxon>
        <taxon>Nitrospirales</taxon>
        <taxon>Nitrospiraceae</taxon>
        <taxon>Nitrospira</taxon>
    </lineage>
</organism>
<keyword evidence="4" id="KW-0687">Ribonucleoprotein</keyword>
<protein>
    <recommendedName>
        <fullName evidence="5">50S ribosomal protein L30</fullName>
    </recommendedName>
</protein>
<dbReference type="Gene3D" id="3.30.1390.20">
    <property type="entry name" value="Ribosomal protein L30, ferredoxin-like fold domain"/>
    <property type="match status" value="1"/>
</dbReference>
<comment type="similarity">
    <text evidence="1">Belongs to the universal ribosomal protein uL30 family.</text>
</comment>
<dbReference type="EMBL" id="CAJNBJ010000004">
    <property type="protein sequence ID" value="CAE6738438.1"/>
    <property type="molecule type" value="Genomic_DNA"/>
</dbReference>
<dbReference type="InterPro" id="IPR016082">
    <property type="entry name" value="Ribosomal_uL30_ferredoxin-like"/>
</dbReference>
<dbReference type="PANTHER" id="PTHR15892">
    <property type="entry name" value="MITOCHONDRIAL RIBOSOMAL PROTEIN L30"/>
    <property type="match status" value="1"/>
</dbReference>
<dbReference type="PANTHER" id="PTHR15892:SF2">
    <property type="entry name" value="LARGE RIBOSOMAL SUBUNIT PROTEIN UL30M"/>
    <property type="match status" value="1"/>
</dbReference>
<evidence type="ECO:0000256" key="4">
    <source>
        <dbReference type="ARBA" id="ARBA00023274"/>
    </source>
</evidence>
<evidence type="ECO:0000256" key="5">
    <source>
        <dbReference type="ARBA" id="ARBA00035492"/>
    </source>
</evidence>
<dbReference type="InterPro" id="IPR036919">
    <property type="entry name" value="Ribo_uL30_ferredoxin-like_sf"/>
</dbReference>
<dbReference type="HAMAP" id="MF_01371_B">
    <property type="entry name" value="Ribosomal_uL30_B"/>
    <property type="match status" value="1"/>
</dbReference>
<keyword evidence="3 7" id="KW-0689">Ribosomal protein</keyword>
<evidence type="ECO:0000256" key="2">
    <source>
        <dbReference type="ARBA" id="ARBA00011838"/>
    </source>
</evidence>
<dbReference type="RefSeq" id="WP_213041928.1">
    <property type="nucleotide sequence ID" value="NZ_CAJNBJ010000004.1"/>
</dbReference>
<dbReference type="InterPro" id="IPR005996">
    <property type="entry name" value="Ribosomal_uL30_bac-type"/>
</dbReference>
<dbReference type="GO" id="GO:0005840">
    <property type="term" value="C:ribosome"/>
    <property type="evidence" value="ECO:0007669"/>
    <property type="project" value="UniProtKB-KW"/>
</dbReference>
<feature type="domain" description="Large ribosomal subunit protein uL30-like ferredoxin-like fold" evidence="6">
    <location>
        <begin position="14"/>
        <end position="63"/>
    </location>
</feature>
<evidence type="ECO:0000313" key="8">
    <source>
        <dbReference type="Proteomes" id="UP000675880"/>
    </source>
</evidence>
<dbReference type="SUPFAM" id="SSF55129">
    <property type="entry name" value="Ribosomal protein L30p/L7e"/>
    <property type="match status" value="1"/>
</dbReference>
<gene>
    <name evidence="7" type="primary">rpmD</name>
    <name evidence="7" type="ORF">NSPZN2_120044</name>
</gene>
<dbReference type="CDD" id="cd01658">
    <property type="entry name" value="Ribosomal_L30"/>
    <property type="match status" value="1"/>
</dbReference>
<evidence type="ECO:0000313" key="7">
    <source>
        <dbReference type="EMBL" id="CAE6738438.1"/>
    </source>
</evidence>
<dbReference type="Proteomes" id="UP000675880">
    <property type="component" value="Unassembled WGS sequence"/>
</dbReference>
<comment type="caution">
    <text evidence="7">The sequence shown here is derived from an EMBL/GenBank/DDBJ whole genome shotgun (WGS) entry which is preliminary data.</text>
</comment>
<dbReference type="NCBIfam" id="TIGR01308">
    <property type="entry name" value="rpmD_bact"/>
    <property type="match status" value="1"/>
</dbReference>
<accession>A0ABM8R8D1</accession>